<evidence type="ECO:0000256" key="2">
    <source>
        <dbReference type="ARBA" id="ARBA00022980"/>
    </source>
</evidence>
<dbReference type="InterPro" id="IPR009000">
    <property type="entry name" value="Transl_B-barrel_sf"/>
</dbReference>
<dbReference type="GO" id="GO:0003735">
    <property type="term" value="F:structural constituent of ribosome"/>
    <property type="evidence" value="ECO:0007669"/>
    <property type="project" value="InterPro"/>
</dbReference>
<dbReference type="InterPro" id="IPR000597">
    <property type="entry name" value="Ribosomal_uL3"/>
</dbReference>
<dbReference type="PANTHER" id="PTHR11229">
    <property type="entry name" value="50S RIBOSOMAL PROTEIN L3"/>
    <property type="match status" value="1"/>
</dbReference>
<dbReference type="AlphaFoldDB" id="A0A9Q0MBQ5"/>
<organism evidence="6 7">
    <name type="scientific">Blomia tropicalis</name>
    <name type="common">Mite</name>
    <dbReference type="NCBI Taxonomy" id="40697"/>
    <lineage>
        <taxon>Eukaryota</taxon>
        <taxon>Metazoa</taxon>
        <taxon>Ecdysozoa</taxon>
        <taxon>Arthropoda</taxon>
        <taxon>Chelicerata</taxon>
        <taxon>Arachnida</taxon>
        <taxon>Acari</taxon>
        <taxon>Acariformes</taxon>
        <taxon>Sarcoptiformes</taxon>
        <taxon>Astigmata</taxon>
        <taxon>Glycyphagoidea</taxon>
        <taxon>Echimyopodidae</taxon>
        <taxon>Blomia</taxon>
    </lineage>
</organism>
<dbReference type="EMBL" id="JAPWDV010000002">
    <property type="protein sequence ID" value="KAJ6221267.1"/>
    <property type="molecule type" value="Genomic_DNA"/>
</dbReference>
<evidence type="ECO:0000313" key="7">
    <source>
        <dbReference type="Proteomes" id="UP001142055"/>
    </source>
</evidence>
<proteinExistence type="inferred from homology"/>
<evidence type="ECO:0000256" key="4">
    <source>
        <dbReference type="ARBA" id="ARBA00035209"/>
    </source>
</evidence>
<dbReference type="GO" id="GO:0005762">
    <property type="term" value="C:mitochondrial large ribosomal subunit"/>
    <property type="evidence" value="ECO:0007669"/>
    <property type="project" value="TreeGrafter"/>
</dbReference>
<dbReference type="SUPFAM" id="SSF50447">
    <property type="entry name" value="Translation proteins"/>
    <property type="match status" value="1"/>
</dbReference>
<gene>
    <name evidence="6" type="ORF">RDWZM_007079</name>
</gene>
<evidence type="ECO:0000313" key="6">
    <source>
        <dbReference type="EMBL" id="KAJ6221267.1"/>
    </source>
</evidence>
<keyword evidence="7" id="KW-1185">Reference proteome</keyword>
<protein>
    <recommendedName>
        <fullName evidence="4">Large ribosomal subunit protein uL3m</fullName>
    </recommendedName>
    <alternativeName>
        <fullName evidence="5">39S ribosomal protein L3, mitochondrial</fullName>
    </alternativeName>
</protein>
<reference evidence="6" key="1">
    <citation type="submission" date="2022-12" db="EMBL/GenBank/DDBJ databases">
        <title>Genome assemblies of Blomia tropicalis.</title>
        <authorList>
            <person name="Cui Y."/>
        </authorList>
    </citation>
    <scope>NUCLEOTIDE SEQUENCE</scope>
    <source>
        <tissue evidence="6">Adult mites</tissue>
    </source>
</reference>
<keyword evidence="3" id="KW-0687">Ribonucleoprotein</keyword>
<evidence type="ECO:0000256" key="5">
    <source>
        <dbReference type="ARBA" id="ARBA00035396"/>
    </source>
</evidence>
<name>A0A9Q0MBQ5_BLOTA</name>
<comment type="similarity">
    <text evidence="1">Belongs to the universal ribosomal protein uL3 family.</text>
</comment>
<evidence type="ECO:0000256" key="3">
    <source>
        <dbReference type="ARBA" id="ARBA00023274"/>
    </source>
</evidence>
<comment type="caution">
    <text evidence="6">The sequence shown here is derived from an EMBL/GenBank/DDBJ whole genome shotgun (WGS) entry which is preliminary data.</text>
</comment>
<evidence type="ECO:0000256" key="1">
    <source>
        <dbReference type="ARBA" id="ARBA00006540"/>
    </source>
</evidence>
<dbReference type="Gene3D" id="2.40.30.10">
    <property type="entry name" value="Translation factors"/>
    <property type="match status" value="2"/>
</dbReference>
<accession>A0A9Q0MBQ5</accession>
<dbReference type="Proteomes" id="UP001142055">
    <property type="component" value="Chromosome 2"/>
</dbReference>
<dbReference type="GO" id="GO:0006412">
    <property type="term" value="P:translation"/>
    <property type="evidence" value="ECO:0007669"/>
    <property type="project" value="InterPro"/>
</dbReference>
<dbReference type="OMA" id="IGIYPMW"/>
<dbReference type="Pfam" id="PF00297">
    <property type="entry name" value="Ribosomal_L3"/>
    <property type="match status" value="1"/>
</dbReference>
<dbReference type="InterPro" id="IPR019927">
    <property type="entry name" value="Ribosomal_uL3_bac/org-type"/>
</dbReference>
<sequence length="384" mass="44073">MSKPTPLYPNSIFIDQNRGARCSAPTRKRRTTYPFHWLPRKTIDTNFKTDITMENAKYLDDIVSERFSLKPGESPLKFEVMERGKFEPGSRRTGLIAKKIGQQPMWSKDGRRLLTTVLQVVDNHVVSYIPNEEFKLTRRPFYNYSKYRDLDVVVVGAESDDPRKYPLSHLGLFNKANIPPKKKLTRFFITPNAKLAPGTPLLANHFRVGDYVDIWGKTKDYGFQGVIKRWKFKGQLKHHGVTKAHKRPGTIARGRKLMGPVKGTKMPGHMGDERNVLKGVKIWRINTKYNLIWVHGPAVPGANNAWVYIYDTNVTAKKSAVDNPPPFPTYYEEDSKEKLPENIYDKDLHAFDDPTLLFEETEEEKKAALAALKMSKKAKIAKIR</sequence>
<dbReference type="PANTHER" id="PTHR11229:SF8">
    <property type="entry name" value="LARGE RIBOSOMAL SUBUNIT PROTEIN UL3M"/>
    <property type="match status" value="1"/>
</dbReference>
<keyword evidence="2" id="KW-0689">Ribosomal protein</keyword>